<keyword evidence="4" id="KW-1133">Transmembrane helix</keyword>
<dbReference type="CDD" id="cd06225">
    <property type="entry name" value="HAMP"/>
    <property type="match status" value="1"/>
</dbReference>
<dbReference type="Proteomes" id="UP000214760">
    <property type="component" value="Unassembled WGS sequence"/>
</dbReference>
<dbReference type="Gene3D" id="1.10.287.950">
    <property type="entry name" value="Methyl-accepting chemotaxis protein"/>
    <property type="match status" value="1"/>
</dbReference>
<dbReference type="Pfam" id="PF00672">
    <property type="entry name" value="HAMP"/>
    <property type="match status" value="1"/>
</dbReference>
<reference evidence="7 8" key="1">
    <citation type="submission" date="2016-10" db="EMBL/GenBank/DDBJ databases">
        <authorList>
            <person name="de Groot N.N."/>
        </authorList>
    </citation>
    <scope>NUCLEOTIDE SEQUENCE [LARGE SCALE GENOMIC DNA]</scope>
    <source>
        <strain evidence="7 8">F</strain>
    </source>
</reference>
<feature type="domain" description="HAMP" evidence="6">
    <location>
        <begin position="355"/>
        <end position="407"/>
    </location>
</feature>
<keyword evidence="3" id="KW-0807">Transducer</keyword>
<feature type="domain" description="Methyl-accepting transducer" evidence="5">
    <location>
        <begin position="459"/>
        <end position="688"/>
    </location>
</feature>
<dbReference type="Pfam" id="PF22673">
    <property type="entry name" value="MCP-like_PDC_1"/>
    <property type="match status" value="1"/>
</dbReference>
<gene>
    <name evidence="7" type="ORF">SAMN02910262_02662</name>
</gene>
<evidence type="ECO:0000259" key="6">
    <source>
        <dbReference type="PROSITE" id="PS50885"/>
    </source>
</evidence>
<organism evidence="7 8">
    <name type="scientific">[Clostridium] aminophilum</name>
    <dbReference type="NCBI Taxonomy" id="1526"/>
    <lineage>
        <taxon>Bacteria</taxon>
        <taxon>Bacillati</taxon>
        <taxon>Bacillota</taxon>
        <taxon>Clostridia</taxon>
        <taxon>Lachnospirales</taxon>
        <taxon>Lachnospiraceae</taxon>
    </lineage>
</organism>
<dbReference type="SMART" id="SM00304">
    <property type="entry name" value="HAMP"/>
    <property type="match status" value="1"/>
</dbReference>
<dbReference type="Gene3D" id="3.30.450.20">
    <property type="entry name" value="PAS domain"/>
    <property type="match status" value="1"/>
</dbReference>
<evidence type="ECO:0000259" key="5">
    <source>
        <dbReference type="PROSITE" id="PS50111"/>
    </source>
</evidence>
<dbReference type="Pfam" id="PF00015">
    <property type="entry name" value="MCPsignal"/>
    <property type="match status" value="1"/>
</dbReference>
<keyword evidence="4" id="KW-0472">Membrane</keyword>
<proteinExistence type="inferred from homology"/>
<dbReference type="GO" id="GO:0004888">
    <property type="term" value="F:transmembrane signaling receptor activity"/>
    <property type="evidence" value="ECO:0007669"/>
    <property type="project" value="TreeGrafter"/>
</dbReference>
<sequence>MRKTNERSISNWIRNMRLNKRLSIMLGIFTVIAFIILNIVVNVLFSSVIGKTSDRSMQDISAKNVATLDAITERNRVLAEPLVRSILNMAAQPETDEKIYPSQVLDGVMMSEPRIDTEIMIQSTLNAIVQSNDYIEGAGVVFNPNKYQSDIPEYTPFVTREDVKKGTIGTISYDLVKNMDYFTRSGAENAVIYGLPFKSDLNGELIIPAAFPVVYNGDFLGVVVVDINTRIFDTLLDGNKDAYSSLTVEIDTGDQNVVYSNNAAAVGKNFKDLISPASVEFYKTQMATGKMFMRENDGVRRFFTPVKMGSETWWVQTAVSVEELTHDQRNVLMIMSLIQIGALVALLAMLSFMLKKSLKPLEHLAEIAHDLSHGKLEAEIKYAYNDEIGELADSMQNMVSRFRDIIGDLDHQLAEMADGNLTFINANEQLYVGDFKSLHQSMNEINEKLNNTLIDIRNASKSVDTGSGQVAAGAQELAQGATEQAASVEELTAEMDKIAVGIQATTQKTANASTLSMDGNAAVRESNQRMQELTGAMAAITEKSNEIYKIIKTIDDIAFQTNILALNAAIEAARAGAAGKGFAVVADEVGNLAGKSALAAKSTATLIQDALDAIENGGKITAETANALRVAAENTEKVTAIVEEISEAMNAQSTAVSNVSNGLDQISSVVQTNSATAEESAAASNELSNQADQMNALIEKFRLRV</sequence>
<dbReference type="PROSITE" id="PS50885">
    <property type="entry name" value="HAMP"/>
    <property type="match status" value="1"/>
</dbReference>
<keyword evidence="4" id="KW-0812">Transmembrane</keyword>
<dbReference type="AlphaFoldDB" id="A0A1I6KM54"/>
<evidence type="ECO:0000256" key="3">
    <source>
        <dbReference type="PROSITE-ProRule" id="PRU00284"/>
    </source>
</evidence>
<dbReference type="GO" id="GO:0005886">
    <property type="term" value="C:plasma membrane"/>
    <property type="evidence" value="ECO:0007669"/>
    <property type="project" value="TreeGrafter"/>
</dbReference>
<feature type="transmembrane region" description="Helical" evidence="4">
    <location>
        <begin position="21"/>
        <end position="45"/>
    </location>
</feature>
<evidence type="ECO:0000313" key="7">
    <source>
        <dbReference type="EMBL" id="SFR92335.1"/>
    </source>
</evidence>
<dbReference type="PANTHER" id="PTHR43531:SF11">
    <property type="entry name" value="METHYL-ACCEPTING CHEMOTAXIS PROTEIN 3"/>
    <property type="match status" value="1"/>
</dbReference>
<accession>A0A1I6KM54</accession>
<dbReference type="PANTHER" id="PTHR43531">
    <property type="entry name" value="PROTEIN ICFG"/>
    <property type="match status" value="1"/>
</dbReference>
<dbReference type="EMBL" id="FOZC01000026">
    <property type="protein sequence ID" value="SFR92335.1"/>
    <property type="molecule type" value="Genomic_DNA"/>
</dbReference>
<dbReference type="PROSITE" id="PS50111">
    <property type="entry name" value="CHEMOTAXIS_TRANSDUC_2"/>
    <property type="match status" value="1"/>
</dbReference>
<dbReference type="GO" id="GO:0006935">
    <property type="term" value="P:chemotaxis"/>
    <property type="evidence" value="ECO:0007669"/>
    <property type="project" value="UniProtKB-KW"/>
</dbReference>
<dbReference type="GO" id="GO:0007165">
    <property type="term" value="P:signal transduction"/>
    <property type="evidence" value="ECO:0007669"/>
    <property type="project" value="UniProtKB-KW"/>
</dbReference>
<comment type="similarity">
    <text evidence="2">Belongs to the methyl-accepting chemotaxis (MCP) protein family.</text>
</comment>
<protein>
    <submittedName>
        <fullName evidence="7">Methyl-accepting chemotaxis protein</fullName>
    </submittedName>
</protein>
<evidence type="ECO:0000313" key="8">
    <source>
        <dbReference type="Proteomes" id="UP000214760"/>
    </source>
</evidence>
<evidence type="ECO:0000256" key="2">
    <source>
        <dbReference type="ARBA" id="ARBA00029447"/>
    </source>
</evidence>
<dbReference type="Gene3D" id="6.10.340.10">
    <property type="match status" value="1"/>
</dbReference>
<dbReference type="InterPro" id="IPR004089">
    <property type="entry name" value="MCPsignal_dom"/>
</dbReference>
<keyword evidence="1" id="KW-0145">Chemotaxis</keyword>
<evidence type="ECO:0000256" key="1">
    <source>
        <dbReference type="ARBA" id="ARBA00022500"/>
    </source>
</evidence>
<name>A0A1I6KM54_9FIRM</name>
<evidence type="ECO:0000256" key="4">
    <source>
        <dbReference type="SAM" id="Phobius"/>
    </source>
</evidence>
<dbReference type="SMART" id="SM00283">
    <property type="entry name" value="MA"/>
    <property type="match status" value="1"/>
</dbReference>
<dbReference type="RefSeq" id="WP_051684828.1">
    <property type="nucleotide sequence ID" value="NZ_FOZC01000026.1"/>
</dbReference>
<dbReference type="InterPro" id="IPR003660">
    <property type="entry name" value="HAMP_dom"/>
</dbReference>
<dbReference type="SUPFAM" id="SSF58104">
    <property type="entry name" value="Methyl-accepting chemotaxis protein (MCP) signaling domain"/>
    <property type="match status" value="1"/>
</dbReference>
<dbReference type="InterPro" id="IPR051310">
    <property type="entry name" value="MCP_chemotaxis"/>
</dbReference>
<dbReference type="CDD" id="cd12913">
    <property type="entry name" value="PDC1_MCP_like"/>
    <property type="match status" value="1"/>
</dbReference>